<dbReference type="PATRIC" id="fig|989403.3.peg.1173"/>
<gene>
    <name evidence="2" type="primary">yebE</name>
    <name evidence="2" type="ORF">PsAD2_01089</name>
</gene>
<dbReference type="InterPro" id="IPR029024">
    <property type="entry name" value="TerB-like"/>
</dbReference>
<reference evidence="2 3" key="1">
    <citation type="journal article" date="2016" name="Front. Microbiol.">
        <title>Comparative Genomic Analysis Reveals a Diverse Repertoire of Genes Involved in Prokaryote-Eukaryote Interactions within the Pseudovibrio Genus.</title>
        <authorList>
            <person name="Romano S."/>
            <person name="Fernandez-Guerra A."/>
            <person name="Reen F.J."/>
            <person name="Glockner F.O."/>
            <person name="Crowley S.P."/>
            <person name="O'Sullivan O."/>
            <person name="Cotter P.D."/>
            <person name="Adams C."/>
            <person name="Dobson A.D."/>
            <person name="O'Gara F."/>
        </authorList>
    </citation>
    <scope>NUCLEOTIDE SEQUENCE [LARGE SCALE GENOMIC DNA]</scope>
    <source>
        <strain evidence="2 3">Ad2</strain>
    </source>
</reference>
<evidence type="ECO:0000313" key="2">
    <source>
        <dbReference type="EMBL" id="KZL20603.1"/>
    </source>
</evidence>
<dbReference type="STRING" id="989403.SAMN05421798_107288"/>
<protein>
    <submittedName>
        <fullName evidence="2">Inner membrane protein YebE</fullName>
    </submittedName>
</protein>
<keyword evidence="1" id="KW-0812">Transmembrane</keyword>
<keyword evidence="1" id="KW-0472">Membrane</keyword>
<dbReference type="Gene3D" id="1.10.3680.10">
    <property type="entry name" value="TerB-like"/>
    <property type="match status" value="1"/>
</dbReference>
<dbReference type="Proteomes" id="UP000076577">
    <property type="component" value="Unassembled WGS sequence"/>
</dbReference>
<dbReference type="OrthoDB" id="5459344at2"/>
<evidence type="ECO:0000313" key="3">
    <source>
        <dbReference type="Proteomes" id="UP000076577"/>
    </source>
</evidence>
<comment type="caution">
    <text evidence="2">The sequence shown here is derived from an EMBL/GenBank/DDBJ whole genome shotgun (WGS) entry which is preliminary data.</text>
</comment>
<dbReference type="InterPro" id="IPR007486">
    <property type="entry name" value="YebE"/>
</dbReference>
<organism evidence="2 3">
    <name type="scientific">Pseudovibrio axinellae</name>
    <dbReference type="NCBI Taxonomy" id="989403"/>
    <lineage>
        <taxon>Bacteria</taxon>
        <taxon>Pseudomonadati</taxon>
        <taxon>Pseudomonadota</taxon>
        <taxon>Alphaproteobacteria</taxon>
        <taxon>Hyphomicrobiales</taxon>
        <taxon>Stappiaceae</taxon>
        <taxon>Pseudovibrio</taxon>
    </lineage>
</organism>
<dbReference type="EMBL" id="LMCB01000006">
    <property type="protein sequence ID" value="KZL20603.1"/>
    <property type="molecule type" value="Genomic_DNA"/>
</dbReference>
<dbReference type="RefSeq" id="WP_068003461.1">
    <property type="nucleotide sequence ID" value="NZ_FOFM01000007.1"/>
</dbReference>
<dbReference type="Pfam" id="PF04391">
    <property type="entry name" value="DUF533"/>
    <property type="match status" value="1"/>
</dbReference>
<dbReference type="AlphaFoldDB" id="A0A166A430"/>
<dbReference type="SUPFAM" id="SSF158682">
    <property type="entry name" value="TerB-like"/>
    <property type="match status" value="1"/>
</dbReference>
<accession>A0A166A430</accession>
<evidence type="ECO:0000256" key="1">
    <source>
        <dbReference type="SAM" id="Phobius"/>
    </source>
</evidence>
<dbReference type="CDD" id="cd07178">
    <property type="entry name" value="terB_like_YebE"/>
    <property type="match status" value="1"/>
</dbReference>
<proteinExistence type="predicted"/>
<feature type="transmembrane region" description="Helical" evidence="1">
    <location>
        <begin position="35"/>
        <end position="53"/>
    </location>
</feature>
<sequence>MFDSKALLDQFLGSNGGNQARGALDKGQSYIKNNAGGLAGGAVAGGLAGYLLGSKKGRKMGKKAVKYGGMALVGGLAYKAFQTWQDGKNNGGGAVDTQGAAQPAPATVVPVPEPLALPDPTGTAFDPDAGSSNGKEFAMSLITAMIQAAKADGNVDQDEMQRIFEKLDELGLGAEEKAFVLDEMRAPLDIDRVVAFATCPETAAEIYTASRLAIDPDLPAEKAYLMMLAARLELDSGLVAELEKAIAEMQSQA</sequence>
<keyword evidence="1" id="KW-1133">Transmembrane helix</keyword>
<name>A0A166A430_9HYPH</name>
<keyword evidence="3" id="KW-1185">Reference proteome</keyword>